<dbReference type="EMBL" id="AKFT01000116">
    <property type="protein sequence ID" value="EJF43939.1"/>
    <property type="molecule type" value="Genomic_DNA"/>
</dbReference>
<organism evidence="2 3">
    <name type="scientific">Actinomyces massiliensis F0489</name>
    <dbReference type="NCBI Taxonomy" id="1125718"/>
    <lineage>
        <taxon>Bacteria</taxon>
        <taxon>Bacillati</taxon>
        <taxon>Actinomycetota</taxon>
        <taxon>Actinomycetes</taxon>
        <taxon>Actinomycetales</taxon>
        <taxon>Actinomycetaceae</taxon>
        <taxon>Actinomyces</taxon>
    </lineage>
</organism>
<feature type="compositionally biased region" description="Polar residues" evidence="1">
    <location>
        <begin position="240"/>
        <end position="249"/>
    </location>
</feature>
<dbReference type="Proteomes" id="UP000002941">
    <property type="component" value="Unassembled WGS sequence"/>
</dbReference>
<protein>
    <submittedName>
        <fullName evidence="2">PF10935 family protein</fullName>
    </submittedName>
</protein>
<evidence type="ECO:0000313" key="2">
    <source>
        <dbReference type="EMBL" id="EJF43939.1"/>
    </source>
</evidence>
<gene>
    <name evidence="2" type="ORF">HMPREF1318_0893</name>
</gene>
<feature type="region of interest" description="Disordered" evidence="1">
    <location>
        <begin position="207"/>
        <end position="267"/>
    </location>
</feature>
<proteinExistence type="predicted"/>
<comment type="caution">
    <text evidence="2">The sequence shown here is derived from an EMBL/GenBank/DDBJ whole genome shotgun (WGS) entry which is preliminary data.</text>
</comment>
<keyword evidence="3" id="KW-1185">Reference proteome</keyword>
<sequence>MTAGPAHQGTASVASMSSSTTALTAAVALAATAASVEGLAELIAATGATTTPMAWGIGSVIDLAVIVLALQARDAVTSGRGGHLEITLTWTASAASGTASASWQLAHAGAQAAIIRLTLPLLAAALWHLGLVGQRAATDARPARHQTRTSRLMLNLALAQSDTTDTVRARRHEQRAQRALLRHMAVASPAAQDHDLTWWRALVTSTAIPDNHPPTGPDDSTATSDTTNDAAPIPVPIAINDTTSTVPEQQDTRNNPTDPPTTPARRPSTRRLIADALHDHPDATNTQLHTLLNGVVSIRTIQRHRATLNAHSQPVQKEQQ</sequence>
<dbReference type="AlphaFoldDB" id="J0NAF8"/>
<feature type="compositionally biased region" description="Low complexity" evidence="1">
    <location>
        <begin position="217"/>
        <end position="232"/>
    </location>
</feature>
<accession>J0NAF8</accession>
<dbReference type="PATRIC" id="fig|1125718.3.peg.1573"/>
<name>J0NAF8_9ACTO</name>
<evidence type="ECO:0000313" key="3">
    <source>
        <dbReference type="Proteomes" id="UP000002941"/>
    </source>
</evidence>
<dbReference type="eggNOG" id="COG1191">
    <property type="taxonomic scope" value="Bacteria"/>
</dbReference>
<reference evidence="2 3" key="1">
    <citation type="submission" date="2012-05" db="EMBL/GenBank/DDBJ databases">
        <authorList>
            <person name="Harkins D.M."/>
            <person name="Madupu R."/>
            <person name="Durkin A.S."/>
            <person name="Torralba M."/>
            <person name="Methe B."/>
            <person name="Sutton G.G."/>
            <person name="Nelson K.E."/>
        </authorList>
    </citation>
    <scope>NUCLEOTIDE SEQUENCE [LARGE SCALE GENOMIC DNA]</scope>
    <source>
        <strain evidence="2 3">F0489</strain>
    </source>
</reference>
<evidence type="ECO:0000256" key="1">
    <source>
        <dbReference type="SAM" id="MobiDB-lite"/>
    </source>
</evidence>